<evidence type="ECO:0000313" key="2">
    <source>
        <dbReference type="Proteomes" id="UP001501303"/>
    </source>
</evidence>
<dbReference type="Proteomes" id="UP001501303">
    <property type="component" value="Unassembled WGS sequence"/>
</dbReference>
<comment type="caution">
    <text evidence="1">The sequence shown here is derived from an EMBL/GenBank/DDBJ whole genome shotgun (WGS) entry which is preliminary data.</text>
</comment>
<keyword evidence="2" id="KW-1185">Reference proteome</keyword>
<reference evidence="1 2" key="1">
    <citation type="journal article" date="2019" name="Int. J. Syst. Evol. Microbiol.">
        <title>The Global Catalogue of Microorganisms (GCM) 10K type strain sequencing project: providing services to taxonomists for standard genome sequencing and annotation.</title>
        <authorList>
            <consortium name="The Broad Institute Genomics Platform"/>
            <consortium name="The Broad Institute Genome Sequencing Center for Infectious Disease"/>
            <person name="Wu L."/>
            <person name="Ma J."/>
        </authorList>
    </citation>
    <scope>NUCLEOTIDE SEQUENCE [LARGE SCALE GENOMIC DNA]</scope>
    <source>
        <strain evidence="1 2">JCM 13581</strain>
    </source>
</reference>
<name>A0ABN2P2U1_9ACTN</name>
<accession>A0ABN2P2U1</accession>
<gene>
    <name evidence="1" type="ORF">GCM10009716_18390</name>
</gene>
<dbReference type="EMBL" id="BAAAMJ010000015">
    <property type="protein sequence ID" value="GAA1908777.1"/>
    <property type="molecule type" value="Genomic_DNA"/>
</dbReference>
<sequence length="56" mass="6059">MHADGTQSTPAEASALRASQSVVEYVPPEERGAYCDVGHSEQWLHGTVCQRNSRTG</sequence>
<organism evidence="1 2">
    <name type="scientific">Streptomyces sodiiphilus</name>
    <dbReference type="NCBI Taxonomy" id="226217"/>
    <lineage>
        <taxon>Bacteria</taxon>
        <taxon>Bacillati</taxon>
        <taxon>Actinomycetota</taxon>
        <taxon>Actinomycetes</taxon>
        <taxon>Kitasatosporales</taxon>
        <taxon>Streptomycetaceae</taxon>
        <taxon>Streptomyces</taxon>
    </lineage>
</organism>
<evidence type="ECO:0000313" key="1">
    <source>
        <dbReference type="EMBL" id="GAA1908777.1"/>
    </source>
</evidence>
<proteinExistence type="predicted"/>
<protein>
    <submittedName>
        <fullName evidence="1">Uncharacterized protein</fullName>
    </submittedName>
</protein>